<keyword evidence="3 5" id="KW-0378">Hydrolase</keyword>
<dbReference type="SUPFAM" id="SSF50156">
    <property type="entry name" value="PDZ domain-like"/>
    <property type="match status" value="1"/>
</dbReference>
<dbReference type="Gene3D" id="3.30.750.44">
    <property type="match status" value="1"/>
</dbReference>
<dbReference type="AlphaFoldDB" id="A0A1M6NSP4"/>
<accession>A0A1M6NSP4</accession>
<dbReference type="CDD" id="cd06782">
    <property type="entry name" value="cpPDZ_CPP-like"/>
    <property type="match status" value="1"/>
</dbReference>
<sequence>MIKKIQGKSPIFAWVLIIFLLCANFSYAAEPTKTFRNLNDRVNYLKDIIYYIQQNYAGQVSEEALMEGAYRGLFEALDPYSRYFTPEEFEAFEQMNSGSYSGIGATIGFENNQIVIIAPVEGGPAAKAGIKAGDIIVSVDGIDAKGSSLEKIVDKLLGKPGTKVKLGIRRADEKEILYFNITREVIHLPTVKARITEDNIGYIQIIEFNEKVSEGVEKVLADFRQKKVKGIILDLRNNPGGLIDEAVNIADFFIPKGQVVKIVFKDKSSQIYSSMKDAIKMPLAVLINEGSASASEIVAGAIQDTQVGTIIGTQSYGKGTVQSIAPISNGGGIKLTIAKYFTPKGRSIDGVGIKPDIIVNNPDKLDLAKLSSFVPMIEEAAAELGSKGLNVYGAQQRLQWMGYTDVKITGVMDETTVEAVKKFQGTEKLKASGILDGETILKLEEQVLKIMHSSVEDLQLKKAIEVIKNK</sequence>
<evidence type="ECO:0000313" key="9">
    <source>
        <dbReference type="Proteomes" id="UP000184536"/>
    </source>
</evidence>
<dbReference type="GO" id="GO:0008236">
    <property type="term" value="F:serine-type peptidase activity"/>
    <property type="evidence" value="ECO:0007669"/>
    <property type="project" value="UniProtKB-KW"/>
</dbReference>
<comment type="similarity">
    <text evidence="1 5">Belongs to the peptidase S41A family.</text>
</comment>
<dbReference type="FunFam" id="2.30.42.10:FF:000063">
    <property type="entry name" value="Peptidase, S41 family"/>
    <property type="match status" value="1"/>
</dbReference>
<evidence type="ECO:0000256" key="2">
    <source>
        <dbReference type="ARBA" id="ARBA00022670"/>
    </source>
</evidence>
<dbReference type="InterPro" id="IPR029045">
    <property type="entry name" value="ClpP/crotonase-like_dom_sf"/>
</dbReference>
<evidence type="ECO:0000256" key="6">
    <source>
        <dbReference type="SAM" id="SignalP"/>
    </source>
</evidence>
<keyword evidence="4 5" id="KW-0720">Serine protease</keyword>
<dbReference type="RefSeq" id="WP_190014638.1">
    <property type="nucleotide sequence ID" value="NZ_FQZV01000059.1"/>
</dbReference>
<gene>
    <name evidence="8" type="ORF">SAMN02745975_03385</name>
</gene>
<dbReference type="NCBIfam" id="TIGR00225">
    <property type="entry name" value="prc"/>
    <property type="match status" value="1"/>
</dbReference>
<dbReference type="GO" id="GO:0030288">
    <property type="term" value="C:outer membrane-bounded periplasmic space"/>
    <property type="evidence" value="ECO:0007669"/>
    <property type="project" value="TreeGrafter"/>
</dbReference>
<dbReference type="SMART" id="SM00228">
    <property type="entry name" value="PDZ"/>
    <property type="match status" value="1"/>
</dbReference>
<dbReference type="Pfam" id="PF03572">
    <property type="entry name" value="Peptidase_S41"/>
    <property type="match status" value="1"/>
</dbReference>
<evidence type="ECO:0000256" key="1">
    <source>
        <dbReference type="ARBA" id="ARBA00009179"/>
    </source>
</evidence>
<dbReference type="GO" id="GO:0007165">
    <property type="term" value="P:signal transduction"/>
    <property type="evidence" value="ECO:0007669"/>
    <property type="project" value="TreeGrafter"/>
</dbReference>
<dbReference type="PROSITE" id="PS50106">
    <property type="entry name" value="PDZ"/>
    <property type="match status" value="1"/>
</dbReference>
<evidence type="ECO:0000313" key="8">
    <source>
        <dbReference type="EMBL" id="SHJ98763.1"/>
    </source>
</evidence>
<dbReference type="InterPro" id="IPR036034">
    <property type="entry name" value="PDZ_sf"/>
</dbReference>
<proteinExistence type="inferred from homology"/>
<dbReference type="PANTHER" id="PTHR32060">
    <property type="entry name" value="TAIL-SPECIFIC PROTEASE"/>
    <property type="match status" value="1"/>
</dbReference>
<feature type="signal peptide" evidence="6">
    <location>
        <begin position="1"/>
        <end position="28"/>
    </location>
</feature>
<dbReference type="PANTHER" id="PTHR32060:SF30">
    <property type="entry name" value="CARBOXY-TERMINAL PROCESSING PROTEASE CTPA"/>
    <property type="match status" value="1"/>
</dbReference>
<dbReference type="SUPFAM" id="SSF52096">
    <property type="entry name" value="ClpP/crotonase"/>
    <property type="match status" value="1"/>
</dbReference>
<dbReference type="EMBL" id="FQZV01000059">
    <property type="protein sequence ID" value="SHJ98763.1"/>
    <property type="molecule type" value="Genomic_DNA"/>
</dbReference>
<dbReference type="SMART" id="SM00245">
    <property type="entry name" value="TSPc"/>
    <property type="match status" value="1"/>
</dbReference>
<dbReference type="InterPro" id="IPR004447">
    <property type="entry name" value="Peptidase_S41A"/>
</dbReference>
<protein>
    <submittedName>
        <fullName evidence="8">Carboxyl-terminal processing protease</fullName>
    </submittedName>
</protein>
<dbReference type="Gene3D" id="2.30.42.10">
    <property type="match status" value="1"/>
</dbReference>
<reference evidence="9" key="1">
    <citation type="submission" date="2016-11" db="EMBL/GenBank/DDBJ databases">
        <authorList>
            <person name="Varghese N."/>
            <person name="Submissions S."/>
        </authorList>
    </citation>
    <scope>NUCLEOTIDE SEQUENCE [LARGE SCALE GENOMIC DNA]</scope>
    <source>
        <strain evidence="9">DSM 17957</strain>
    </source>
</reference>
<evidence type="ECO:0000256" key="4">
    <source>
        <dbReference type="ARBA" id="ARBA00022825"/>
    </source>
</evidence>
<dbReference type="SUPFAM" id="SSF47090">
    <property type="entry name" value="PGBD-like"/>
    <property type="match status" value="1"/>
</dbReference>
<dbReference type="InterPro" id="IPR005151">
    <property type="entry name" value="Tail-specific_protease"/>
</dbReference>
<dbReference type="InterPro" id="IPR001478">
    <property type="entry name" value="PDZ"/>
</dbReference>
<dbReference type="GO" id="GO:0006508">
    <property type="term" value="P:proteolysis"/>
    <property type="evidence" value="ECO:0007669"/>
    <property type="project" value="UniProtKB-KW"/>
</dbReference>
<dbReference type="InterPro" id="IPR036365">
    <property type="entry name" value="PGBD-like_sf"/>
</dbReference>
<feature type="domain" description="PDZ" evidence="7">
    <location>
        <begin position="89"/>
        <end position="156"/>
    </location>
</feature>
<dbReference type="GO" id="GO:0004175">
    <property type="term" value="F:endopeptidase activity"/>
    <property type="evidence" value="ECO:0007669"/>
    <property type="project" value="TreeGrafter"/>
</dbReference>
<dbReference type="Gene3D" id="3.90.226.10">
    <property type="entry name" value="2-enoyl-CoA Hydratase, Chain A, domain 1"/>
    <property type="match status" value="1"/>
</dbReference>
<keyword evidence="9" id="KW-1185">Reference proteome</keyword>
<keyword evidence="6" id="KW-0732">Signal</keyword>
<dbReference type="InterPro" id="IPR041489">
    <property type="entry name" value="PDZ_6"/>
</dbReference>
<name>A0A1M6NSP4_9FIRM</name>
<dbReference type="Pfam" id="PF17820">
    <property type="entry name" value="PDZ_6"/>
    <property type="match status" value="1"/>
</dbReference>
<dbReference type="Gene3D" id="1.10.101.10">
    <property type="entry name" value="PGBD-like superfamily/PGBD"/>
    <property type="match status" value="1"/>
</dbReference>
<keyword evidence="2 5" id="KW-0645">Protease</keyword>
<dbReference type="CDD" id="cd07560">
    <property type="entry name" value="Peptidase_S41_CPP"/>
    <property type="match status" value="1"/>
</dbReference>
<dbReference type="STRING" id="1121919.SAMN02745975_03385"/>
<evidence type="ECO:0000256" key="3">
    <source>
        <dbReference type="ARBA" id="ARBA00022801"/>
    </source>
</evidence>
<evidence type="ECO:0000256" key="5">
    <source>
        <dbReference type="RuleBase" id="RU004404"/>
    </source>
</evidence>
<evidence type="ECO:0000259" key="7">
    <source>
        <dbReference type="PROSITE" id="PS50106"/>
    </source>
</evidence>
<feature type="chain" id="PRO_5009919838" evidence="6">
    <location>
        <begin position="29"/>
        <end position="470"/>
    </location>
</feature>
<organism evidence="8 9">
    <name type="scientific">Geosporobacter subterraneus DSM 17957</name>
    <dbReference type="NCBI Taxonomy" id="1121919"/>
    <lineage>
        <taxon>Bacteria</taxon>
        <taxon>Bacillati</taxon>
        <taxon>Bacillota</taxon>
        <taxon>Clostridia</taxon>
        <taxon>Peptostreptococcales</taxon>
        <taxon>Thermotaleaceae</taxon>
        <taxon>Geosporobacter</taxon>
    </lineage>
</organism>
<dbReference type="InterPro" id="IPR002477">
    <property type="entry name" value="Peptidoglycan-bd-like"/>
</dbReference>
<dbReference type="Pfam" id="PF01471">
    <property type="entry name" value="PG_binding_1"/>
    <property type="match status" value="1"/>
</dbReference>
<dbReference type="Proteomes" id="UP000184536">
    <property type="component" value="Unassembled WGS sequence"/>
</dbReference>
<dbReference type="InterPro" id="IPR036366">
    <property type="entry name" value="PGBDSf"/>
</dbReference>